<dbReference type="EMBL" id="CM055095">
    <property type="protein sequence ID" value="KAJ7560770.1"/>
    <property type="molecule type" value="Genomic_DNA"/>
</dbReference>
<keyword evidence="2" id="KW-1185">Reference proteome</keyword>
<evidence type="ECO:0000313" key="1">
    <source>
        <dbReference type="EMBL" id="KAJ7560770.1"/>
    </source>
</evidence>
<comment type="caution">
    <text evidence="1">The sequence shown here is derived from an EMBL/GenBank/DDBJ whole genome shotgun (WGS) entry which is preliminary data.</text>
</comment>
<dbReference type="Proteomes" id="UP001162992">
    <property type="component" value="Chromosome 4"/>
</dbReference>
<evidence type="ECO:0000313" key="2">
    <source>
        <dbReference type="Proteomes" id="UP001162992"/>
    </source>
</evidence>
<name>A0ACC2E314_DIPCM</name>
<organism evidence="1 2">
    <name type="scientific">Diphasiastrum complanatum</name>
    <name type="common">Issler's clubmoss</name>
    <name type="synonym">Lycopodium complanatum</name>
    <dbReference type="NCBI Taxonomy" id="34168"/>
    <lineage>
        <taxon>Eukaryota</taxon>
        <taxon>Viridiplantae</taxon>
        <taxon>Streptophyta</taxon>
        <taxon>Embryophyta</taxon>
        <taxon>Tracheophyta</taxon>
        <taxon>Lycopodiopsida</taxon>
        <taxon>Lycopodiales</taxon>
        <taxon>Lycopodiaceae</taxon>
        <taxon>Lycopodioideae</taxon>
        <taxon>Diphasiastrum</taxon>
    </lineage>
</organism>
<gene>
    <name evidence="1" type="ORF">O6H91_04G145200</name>
</gene>
<reference evidence="2" key="1">
    <citation type="journal article" date="2024" name="Proc. Natl. Acad. Sci. U.S.A.">
        <title>Extraordinary preservation of gene collinearity over three hundred million years revealed in homosporous lycophytes.</title>
        <authorList>
            <person name="Li C."/>
            <person name="Wickell D."/>
            <person name="Kuo L.Y."/>
            <person name="Chen X."/>
            <person name="Nie B."/>
            <person name="Liao X."/>
            <person name="Peng D."/>
            <person name="Ji J."/>
            <person name="Jenkins J."/>
            <person name="Williams M."/>
            <person name="Shu S."/>
            <person name="Plott C."/>
            <person name="Barry K."/>
            <person name="Rajasekar S."/>
            <person name="Grimwood J."/>
            <person name="Han X."/>
            <person name="Sun S."/>
            <person name="Hou Z."/>
            <person name="He W."/>
            <person name="Dai G."/>
            <person name="Sun C."/>
            <person name="Schmutz J."/>
            <person name="Leebens-Mack J.H."/>
            <person name="Li F.W."/>
            <person name="Wang L."/>
        </authorList>
    </citation>
    <scope>NUCLEOTIDE SEQUENCE [LARGE SCALE GENOMIC DNA]</scope>
    <source>
        <strain evidence="2">cv. PW_Plant_1</strain>
    </source>
</reference>
<protein>
    <submittedName>
        <fullName evidence="1">Uncharacterized protein</fullName>
    </submittedName>
</protein>
<accession>A0ACC2E314</accession>
<sequence length="196" mass="20151">MPLPVDLIAGTISQLGSAGICNRYSQSHMGLSTVQMDKMLLHITVISAWCVAYSMAMSPAPAPQIDCTSQISALIPCLGYVQGTVKVPPPDCCISLSFVVKNTPLCLCQLLNSPQAGSAGVNESIALELPAKCGIHNANVNQCPGLAPSPQAGGTTPGVGGSSTPMANSPNAAFVSTPTNMVYLAFLATCLLFLVN</sequence>
<proteinExistence type="predicted"/>